<accession>A0A0H3ZW57</accession>
<dbReference type="AlphaFoldDB" id="A0A0H3ZW57"/>
<reference evidence="1" key="1">
    <citation type="journal article" date="2015" name="MBio">
        <title>Eco-Evolutionary Dynamics of Episomes among Ecologically Cohesive Bacterial Populations.</title>
        <authorList>
            <person name="Xue H."/>
            <person name="Cordero O.X."/>
            <person name="Camas F.M."/>
            <person name="Trimble W."/>
            <person name="Meyer F."/>
            <person name="Guglielmini J."/>
            <person name="Rocha E.P."/>
            <person name="Polz M.F."/>
        </authorList>
    </citation>
    <scope>NUCLEOTIDE SEQUENCE</scope>
    <source>
        <strain evidence="1">FF_376</strain>
    </source>
</reference>
<protein>
    <submittedName>
        <fullName evidence="1">Uncharacterized protein</fullName>
    </submittedName>
</protein>
<sequence length="37" mass="4491">MMILLHEKLVNKEQMETLSRINTDIFMYVHSYKCMAE</sequence>
<organism evidence="1">
    <name type="scientific">Vibrio tasmaniensis</name>
    <dbReference type="NCBI Taxonomy" id="212663"/>
    <lineage>
        <taxon>Bacteria</taxon>
        <taxon>Pseudomonadati</taxon>
        <taxon>Pseudomonadota</taxon>
        <taxon>Gammaproteobacteria</taxon>
        <taxon>Vibrionales</taxon>
        <taxon>Vibrionaceae</taxon>
        <taxon>Vibrio</taxon>
    </lineage>
</organism>
<name>A0A0H3ZW57_9VIBR</name>
<evidence type="ECO:0000313" key="1">
    <source>
        <dbReference type="EMBL" id="AKN38104.1"/>
    </source>
</evidence>
<dbReference type="EMBL" id="KP795563">
    <property type="protein sequence ID" value="AKN38104.1"/>
    <property type="molecule type" value="Genomic_DNA"/>
</dbReference>
<proteinExistence type="predicted"/>